<keyword evidence="4 7" id="KW-0812">Transmembrane</keyword>
<evidence type="ECO:0000256" key="2">
    <source>
        <dbReference type="ARBA" id="ARBA00022448"/>
    </source>
</evidence>
<keyword evidence="3" id="KW-1003">Cell membrane</keyword>
<evidence type="ECO:0000313" key="9">
    <source>
        <dbReference type="Proteomes" id="UP000323521"/>
    </source>
</evidence>
<dbReference type="PANTHER" id="PTHR43549">
    <property type="entry name" value="MULTIDRUG RESISTANCE PROTEIN YPNP-RELATED"/>
    <property type="match status" value="1"/>
</dbReference>
<dbReference type="PANTHER" id="PTHR43549:SF3">
    <property type="entry name" value="MULTIDRUG RESISTANCE PROTEIN YPNP-RELATED"/>
    <property type="match status" value="1"/>
</dbReference>
<dbReference type="AlphaFoldDB" id="A0A3G1KTS6"/>
<evidence type="ECO:0000256" key="3">
    <source>
        <dbReference type="ARBA" id="ARBA00022475"/>
    </source>
</evidence>
<feature type="transmembrane region" description="Helical" evidence="7">
    <location>
        <begin position="200"/>
        <end position="221"/>
    </location>
</feature>
<dbReference type="OrthoDB" id="9776324at2"/>
<feature type="transmembrane region" description="Helical" evidence="7">
    <location>
        <begin position="356"/>
        <end position="373"/>
    </location>
</feature>
<feature type="transmembrane region" description="Helical" evidence="7">
    <location>
        <begin position="173"/>
        <end position="194"/>
    </location>
</feature>
<evidence type="ECO:0000256" key="4">
    <source>
        <dbReference type="ARBA" id="ARBA00022692"/>
    </source>
</evidence>
<keyword evidence="9" id="KW-1185">Reference proteome</keyword>
<keyword evidence="6 7" id="KW-0472">Membrane</keyword>
<dbReference type="InterPro" id="IPR052031">
    <property type="entry name" value="Membrane_Transporter-Flippase"/>
</dbReference>
<feature type="transmembrane region" description="Helical" evidence="7">
    <location>
        <begin position="419"/>
        <end position="441"/>
    </location>
</feature>
<dbReference type="EMBL" id="CP017634">
    <property type="protein sequence ID" value="ATW25868.1"/>
    <property type="molecule type" value="Genomic_DNA"/>
</dbReference>
<dbReference type="CDD" id="cd13138">
    <property type="entry name" value="MATE_yoeA_like"/>
    <property type="match status" value="1"/>
</dbReference>
<dbReference type="PIRSF" id="PIRSF006603">
    <property type="entry name" value="DinF"/>
    <property type="match status" value="1"/>
</dbReference>
<feature type="transmembrane region" description="Helical" evidence="7">
    <location>
        <begin position="141"/>
        <end position="166"/>
    </location>
</feature>
<name>A0A3G1KTS6_FORW1</name>
<dbReference type="Proteomes" id="UP000323521">
    <property type="component" value="Chromosome"/>
</dbReference>
<organism evidence="8 9">
    <name type="scientific">Formimonas warabiya</name>
    <dbReference type="NCBI Taxonomy" id="1761012"/>
    <lineage>
        <taxon>Bacteria</taxon>
        <taxon>Bacillati</taxon>
        <taxon>Bacillota</taxon>
        <taxon>Clostridia</taxon>
        <taxon>Eubacteriales</taxon>
        <taxon>Peptococcaceae</taxon>
        <taxon>Candidatus Formimonas</taxon>
    </lineage>
</organism>
<dbReference type="InterPro" id="IPR002528">
    <property type="entry name" value="MATE_fam"/>
</dbReference>
<accession>A0A3G1KTS6</accession>
<gene>
    <name evidence="8" type="ORF">DCMF_14795</name>
</gene>
<proteinExistence type="predicted"/>
<sequence length="460" mass="50536">MSGTPTPGKQIDMTEGVIWKQMLLFAIPLLVGEILQQMYNTVDSIIVGNFVSKQALAAVGATNNIVTVLIGFFTGLSTGATVVVAQYYGAHQEAELKNTVHTMILFTLLMGLAFTVIGVAGTPMMLRLLGTPEDVFPDAKIYLQIYFAGVSALVLYNMCAGILRAVGDSRSPLYILLLTTTLNIVLDLVFILVFRMGVAGAALATIIAQFISSLILLFNLCRTKNIYRLELRHLHIDKAILRRVIDIGLPAGLQKSITSFSNTIVLSYINKFGSGAMAGWSVHQRLDQIINRTTQSMSIATATFVGQNVGAGKEERIHKGIRTALRLSLLITGIYAVFFVSFNGSLIKLFNHDGDVLYYGKIIISVLAPLYLINTVNHIQVGALRGQGDSKNPMFILLFCHVILRQLYLNLGWSHFQSIYFVLSCYPVSWLLCCIIISAYAKMKRKTGTNPKIFHDGGVQ</sequence>
<protein>
    <recommendedName>
        <fullName evidence="10">MATE family efflux transporter</fullName>
    </recommendedName>
</protein>
<dbReference type="InterPro" id="IPR048279">
    <property type="entry name" value="MdtK-like"/>
</dbReference>
<keyword evidence="5 7" id="KW-1133">Transmembrane helix</keyword>
<evidence type="ECO:0000256" key="6">
    <source>
        <dbReference type="ARBA" id="ARBA00023136"/>
    </source>
</evidence>
<dbReference type="GO" id="GO:0042910">
    <property type="term" value="F:xenobiotic transmembrane transporter activity"/>
    <property type="evidence" value="ECO:0007669"/>
    <property type="project" value="InterPro"/>
</dbReference>
<keyword evidence="2" id="KW-0813">Transport</keyword>
<evidence type="ECO:0000313" key="8">
    <source>
        <dbReference type="EMBL" id="ATW25868.1"/>
    </source>
</evidence>
<reference evidence="8 9" key="1">
    <citation type="submission" date="2016-10" db="EMBL/GenBank/DDBJ databases">
        <title>Complete Genome Sequence of Peptococcaceae strain DCMF.</title>
        <authorList>
            <person name="Edwards R.J."/>
            <person name="Holland S.I."/>
            <person name="Deshpande N.P."/>
            <person name="Wong Y.K."/>
            <person name="Ertan H."/>
            <person name="Manefield M."/>
            <person name="Russell T.L."/>
            <person name="Lee M.J."/>
        </authorList>
    </citation>
    <scope>NUCLEOTIDE SEQUENCE [LARGE SCALE GENOMIC DNA]</scope>
    <source>
        <strain evidence="8 9">DCMF</strain>
    </source>
</reference>
<comment type="subcellular location">
    <subcellularLocation>
        <location evidence="1">Cell membrane</location>
        <topology evidence="1">Multi-pass membrane protein</topology>
    </subcellularLocation>
</comment>
<evidence type="ECO:0008006" key="10">
    <source>
        <dbReference type="Google" id="ProtNLM"/>
    </source>
</evidence>
<evidence type="ECO:0000256" key="1">
    <source>
        <dbReference type="ARBA" id="ARBA00004651"/>
    </source>
</evidence>
<evidence type="ECO:0000256" key="5">
    <source>
        <dbReference type="ARBA" id="ARBA00022989"/>
    </source>
</evidence>
<dbReference type="GO" id="GO:0015297">
    <property type="term" value="F:antiporter activity"/>
    <property type="evidence" value="ECO:0007669"/>
    <property type="project" value="InterPro"/>
</dbReference>
<dbReference type="GO" id="GO:0005886">
    <property type="term" value="C:plasma membrane"/>
    <property type="evidence" value="ECO:0007669"/>
    <property type="project" value="UniProtKB-SubCell"/>
</dbReference>
<feature type="transmembrane region" description="Helical" evidence="7">
    <location>
        <begin position="323"/>
        <end position="344"/>
    </location>
</feature>
<feature type="transmembrane region" description="Helical" evidence="7">
    <location>
        <begin position="65"/>
        <end position="88"/>
    </location>
</feature>
<evidence type="ECO:0000256" key="7">
    <source>
        <dbReference type="SAM" id="Phobius"/>
    </source>
</evidence>
<feature type="transmembrane region" description="Helical" evidence="7">
    <location>
        <begin position="100"/>
        <end position="121"/>
    </location>
</feature>
<dbReference type="NCBIfam" id="TIGR00797">
    <property type="entry name" value="matE"/>
    <property type="match status" value="1"/>
</dbReference>
<feature type="transmembrane region" description="Helical" evidence="7">
    <location>
        <begin position="394"/>
        <end position="413"/>
    </location>
</feature>
<dbReference type="Pfam" id="PF01554">
    <property type="entry name" value="MatE"/>
    <property type="match status" value="2"/>
</dbReference>
<dbReference type="KEGG" id="fwa:DCMF_14795"/>
<dbReference type="RefSeq" id="WP_148135131.1">
    <property type="nucleotide sequence ID" value="NZ_CP017634.1"/>
</dbReference>